<dbReference type="InterPro" id="IPR000185">
    <property type="entry name" value="SecA"/>
</dbReference>
<dbReference type="InterPro" id="IPR036670">
    <property type="entry name" value="SecA_X-link_sf"/>
</dbReference>
<sequence length="907" mass="103959">MLNLFSKIFGSSNDRILKKMMVHVNAANQLEEELSNKPDDYFQDLKTELKTIYHNNDKDIYSILPFAFAAVREASKRTLGLRHFDSQMLGGISLAEGNIAEMKTGEGKTLVATLPAYLNSVIGNKAILVTVNDYLAKRDAEWMRPIYEFLGLSVGVVNSNQVIQEKISSYKCDVIYATNNELGFDYLRDNMAHRVEDRVQCSLDFAIVDEVDSILIDEARTPLIISGPSSESSDLYRKIRKFIPKLKKQLREGTEEEPLDDDEKGHYLIDEKNRSVELTDDGYILVEDLLEESELLGNSEGLYSVSNLKIMKFVQATLRAHYLFQKNVHYLVRNNEVLLIDEHTGRTMPGRRMSEGVHQALECKENVPIQRESQTLASTTFQNFFRLFDNLSGMTGTADTEAVEFNQIYGLDVIIIPTNVPMIRKDHNDLVFLTKTAKYKALVEEIETLRKNKAPILVGTVSVESSEEVSEFLKAKKIPHQILNAKHHEKEAEVIANAGKPSMVTIATNMAGRGTDIVLGGKKEDQSEEEWKENNEIVLNAGGLHILGTERHESRRIDNQLRGRSGRQGDPGYSRFFLSLEDDLLRLFISDNRRDLFERIGMGDDHIEHKMLSRGIENAQKRIESRNFDARKNLLEYDDVSNDQRQAIYSLRNQLLEEDEISETINEMITFEFKRVTNQYIPLESVESQWKAKDLENFLSENYGLKTDIAATINDDKSLIPETITDLITEKAHSMYKEKYESLGDNRLMLEKEIMLQVLDVHWKEHLAEIDHLRGSIGLRAYAQKNPKNEFKQEAYSMFEMMLDEIDSETVRILFSIQFANEEVMENLKQPKQEEVVLEKPEAINEDLQINQPAPTSEEKQNPQTVTRDEPKYGRNEIVKITNGQETKELKYKKALSLIESGEWKII</sequence>
<dbReference type="GO" id="GO:0065002">
    <property type="term" value="P:intracellular protein transmembrane transport"/>
    <property type="evidence" value="ECO:0007669"/>
    <property type="project" value="UniProtKB-UniRule"/>
</dbReference>
<evidence type="ECO:0000256" key="3">
    <source>
        <dbReference type="ARBA" id="ARBA00022475"/>
    </source>
</evidence>
<dbReference type="PANTHER" id="PTHR30612">
    <property type="entry name" value="SECA INNER MEMBRANE COMPONENT OF SEC PROTEIN SECRETION SYSTEM"/>
    <property type="match status" value="1"/>
</dbReference>
<feature type="domain" description="Helicase C-terminal" evidence="16">
    <location>
        <begin position="441"/>
        <end position="624"/>
    </location>
</feature>
<dbReference type="InterPro" id="IPR011115">
    <property type="entry name" value="SecA_DEAD"/>
</dbReference>
<dbReference type="InterPro" id="IPR001650">
    <property type="entry name" value="Helicase_C-like"/>
</dbReference>
<evidence type="ECO:0000256" key="1">
    <source>
        <dbReference type="ARBA" id="ARBA00007650"/>
    </source>
</evidence>
<evidence type="ECO:0000256" key="6">
    <source>
        <dbReference type="ARBA" id="ARBA00022741"/>
    </source>
</evidence>
<dbReference type="InterPro" id="IPR014001">
    <property type="entry name" value="Helicase_ATP-bd"/>
</dbReference>
<accession>Q6Q911</accession>
<dbReference type="SUPFAM" id="SSF52540">
    <property type="entry name" value="P-loop containing nucleoside triphosphate hydrolases"/>
    <property type="match status" value="2"/>
</dbReference>
<evidence type="ECO:0000256" key="7">
    <source>
        <dbReference type="ARBA" id="ARBA00022840"/>
    </source>
</evidence>
<evidence type="ECO:0000256" key="5">
    <source>
        <dbReference type="ARBA" id="ARBA00022519"/>
    </source>
</evidence>
<keyword evidence="3 12" id="KW-1003">Cell membrane</keyword>
<reference evidence="18" key="2">
    <citation type="submission" date="2005-12" db="EMBL/GenBank/DDBJ databases">
        <authorList>
            <person name="Sabehi G."/>
            <person name="Beja O."/>
        </authorList>
    </citation>
    <scope>NUCLEOTIDE SEQUENCE</scope>
</reference>
<evidence type="ECO:0000256" key="11">
    <source>
        <dbReference type="ARBA" id="ARBA00023136"/>
    </source>
</evidence>
<dbReference type="GO" id="GO:0005829">
    <property type="term" value="C:cytosol"/>
    <property type="evidence" value="ECO:0007669"/>
    <property type="project" value="TreeGrafter"/>
</dbReference>
<keyword evidence="10 12" id="KW-0811">Translocation</keyword>
<evidence type="ECO:0000256" key="2">
    <source>
        <dbReference type="ARBA" id="ARBA00022448"/>
    </source>
</evidence>
<name>Q6Q911_9GAMM</name>
<evidence type="ECO:0000256" key="14">
    <source>
        <dbReference type="SAM" id="MobiDB-lite"/>
    </source>
</evidence>
<evidence type="ECO:0000256" key="8">
    <source>
        <dbReference type="ARBA" id="ARBA00022927"/>
    </source>
</evidence>
<reference evidence="18" key="1">
    <citation type="journal article" date="2004" name="Environ. Microbiol.">
        <title>Different SAR86 subgroups harbour divergent proteorhodopsins.</title>
        <authorList>
            <person name="Sabehi G."/>
            <person name="Beja O."/>
            <person name="Suzuki M.T."/>
            <person name="Preston C.M."/>
            <person name="DeLong E.F."/>
        </authorList>
    </citation>
    <scope>NUCLEOTIDE SEQUENCE</scope>
</reference>
<dbReference type="GO" id="GO:0031522">
    <property type="term" value="C:cell envelope Sec protein transport complex"/>
    <property type="evidence" value="ECO:0007669"/>
    <property type="project" value="UniProtKB-ARBA"/>
</dbReference>
<evidence type="ECO:0000313" key="18">
    <source>
        <dbReference type="EMBL" id="AAS73068.1"/>
    </source>
</evidence>
<comment type="subunit">
    <text evidence="12">Monomer and homodimer. Part of the essential Sec protein translocation apparatus which comprises SecA, SecYEG and auxiliary proteins SecDF-YajC and YidC.</text>
</comment>
<dbReference type="PRINTS" id="PR00906">
    <property type="entry name" value="SECA"/>
</dbReference>
<feature type="compositionally biased region" description="Basic and acidic residues" evidence="14">
    <location>
        <begin position="857"/>
        <end position="875"/>
    </location>
</feature>
<keyword evidence="8 12" id="KW-0653">Protein transport</keyword>
<dbReference type="CDD" id="cd17928">
    <property type="entry name" value="DEXDc_SecA"/>
    <property type="match status" value="1"/>
</dbReference>
<keyword evidence="5" id="KW-0997">Cell inner membrane</keyword>
<dbReference type="InterPro" id="IPR036266">
    <property type="entry name" value="SecA_Wing/Scaffold_sf"/>
</dbReference>
<dbReference type="InterPro" id="IPR011116">
    <property type="entry name" value="SecA_Wing/Scaffold"/>
</dbReference>
<dbReference type="Pfam" id="PF21090">
    <property type="entry name" value="P-loop_SecA"/>
    <property type="match status" value="1"/>
</dbReference>
<feature type="region of interest" description="Disordered" evidence="14">
    <location>
        <begin position="847"/>
        <end position="875"/>
    </location>
</feature>
<dbReference type="CDD" id="cd18803">
    <property type="entry name" value="SF2_C_secA"/>
    <property type="match status" value="1"/>
</dbReference>
<dbReference type="PANTHER" id="PTHR30612:SF0">
    <property type="entry name" value="CHLOROPLAST PROTEIN-TRANSPORTING ATPASE"/>
    <property type="match status" value="1"/>
</dbReference>
<gene>
    <name evidence="12 18" type="primary">secA</name>
    <name evidence="18" type="ORF">Red20E09_57</name>
</gene>
<evidence type="ECO:0000259" key="15">
    <source>
        <dbReference type="PROSITE" id="PS51192"/>
    </source>
</evidence>
<dbReference type="GO" id="GO:0043952">
    <property type="term" value="P:protein transport by the Sec complex"/>
    <property type="evidence" value="ECO:0007669"/>
    <property type="project" value="TreeGrafter"/>
</dbReference>
<dbReference type="Gene3D" id="1.10.3060.10">
    <property type="entry name" value="Helical scaffold and wing domains of SecA"/>
    <property type="match status" value="1"/>
</dbReference>
<dbReference type="GO" id="GO:0008564">
    <property type="term" value="F:protein-exporting ATPase activity"/>
    <property type="evidence" value="ECO:0007669"/>
    <property type="project" value="UniProtKB-EC"/>
</dbReference>
<comment type="similarity">
    <text evidence="1 12 13">Belongs to the SecA family.</text>
</comment>
<dbReference type="InterPro" id="IPR044722">
    <property type="entry name" value="SecA_SF2_C"/>
</dbReference>
<dbReference type="GO" id="GO:0006605">
    <property type="term" value="P:protein targeting"/>
    <property type="evidence" value="ECO:0007669"/>
    <property type="project" value="UniProtKB-UniRule"/>
</dbReference>
<dbReference type="Pfam" id="PF07516">
    <property type="entry name" value="SecA_SW"/>
    <property type="match status" value="1"/>
</dbReference>
<dbReference type="SUPFAM" id="SSF81886">
    <property type="entry name" value="Helical scaffold and wing domains of SecA"/>
    <property type="match status" value="1"/>
</dbReference>
<dbReference type="Gene3D" id="3.40.50.300">
    <property type="entry name" value="P-loop containing nucleotide triphosphate hydrolases"/>
    <property type="match status" value="2"/>
</dbReference>
<comment type="catalytic activity">
    <reaction evidence="12">
        <text>ATP + H2O + cellular proteinSide 1 = ADP + phosphate + cellular proteinSide 2.</text>
        <dbReference type="EC" id="7.4.2.8"/>
    </reaction>
</comment>
<dbReference type="EC" id="7.4.2.8" evidence="12"/>
<evidence type="ECO:0000256" key="10">
    <source>
        <dbReference type="ARBA" id="ARBA00023010"/>
    </source>
</evidence>
<dbReference type="GO" id="GO:0017038">
    <property type="term" value="P:protein import"/>
    <property type="evidence" value="ECO:0007669"/>
    <property type="project" value="InterPro"/>
</dbReference>
<feature type="domain" description="Helicase ATP-binding" evidence="15">
    <location>
        <begin position="89"/>
        <end position="247"/>
    </location>
</feature>
<keyword evidence="7 12" id="KW-0067">ATP-binding</keyword>
<keyword evidence="11 12" id="KW-0472">Membrane</keyword>
<dbReference type="NCBIfam" id="TIGR00963">
    <property type="entry name" value="secA"/>
    <property type="match status" value="1"/>
</dbReference>
<dbReference type="SMART" id="SM00958">
    <property type="entry name" value="SecA_PP_bind"/>
    <property type="match status" value="1"/>
</dbReference>
<evidence type="ECO:0000259" key="16">
    <source>
        <dbReference type="PROSITE" id="PS51194"/>
    </source>
</evidence>
<dbReference type="PROSITE" id="PS01312">
    <property type="entry name" value="SECA"/>
    <property type="match status" value="1"/>
</dbReference>
<dbReference type="Pfam" id="PF07517">
    <property type="entry name" value="SecA_DEAD"/>
    <property type="match status" value="1"/>
</dbReference>
<feature type="domain" description="SecA family profile" evidence="17">
    <location>
        <begin position="2"/>
        <end position="608"/>
    </location>
</feature>
<dbReference type="FunFam" id="3.40.50.300:FF:000113">
    <property type="entry name" value="Preprotein translocase subunit SecA"/>
    <property type="match status" value="1"/>
</dbReference>
<proteinExistence type="inferred from homology"/>
<dbReference type="InterPro" id="IPR014018">
    <property type="entry name" value="SecA_motor_DEAD"/>
</dbReference>
<dbReference type="HAMAP" id="MF_01382">
    <property type="entry name" value="SecA"/>
    <property type="match status" value="1"/>
</dbReference>
<dbReference type="Pfam" id="PF01043">
    <property type="entry name" value="SecA_PP_bind"/>
    <property type="match status" value="1"/>
</dbReference>
<feature type="binding site" evidence="12">
    <location>
        <position position="87"/>
    </location>
    <ligand>
        <name>ATP</name>
        <dbReference type="ChEBI" id="CHEBI:30616"/>
    </ligand>
</feature>
<evidence type="ECO:0000256" key="13">
    <source>
        <dbReference type="RuleBase" id="RU003874"/>
    </source>
</evidence>
<dbReference type="InterPro" id="IPR020937">
    <property type="entry name" value="SecA_CS"/>
</dbReference>
<dbReference type="GO" id="GO:0005886">
    <property type="term" value="C:plasma membrane"/>
    <property type="evidence" value="ECO:0007669"/>
    <property type="project" value="UniProtKB-SubCell"/>
</dbReference>
<dbReference type="PROSITE" id="PS51196">
    <property type="entry name" value="SECA_MOTOR_DEAD"/>
    <property type="match status" value="1"/>
</dbReference>
<keyword evidence="4 12" id="KW-0963">Cytoplasm</keyword>
<dbReference type="InterPro" id="IPR027417">
    <property type="entry name" value="P-loop_NTPase"/>
</dbReference>
<dbReference type="AlphaFoldDB" id="Q6Q911"/>
<evidence type="ECO:0000256" key="4">
    <source>
        <dbReference type="ARBA" id="ARBA00022490"/>
    </source>
</evidence>
<comment type="function">
    <text evidence="12">Part of the Sec protein translocase complex. Interacts with the SecYEG preprotein conducting channel. Has a central role in coupling the hydrolysis of ATP to the transfer of proteins into and across the cell membrane, serving both as a receptor for the preprotein-SecB complex and as an ATP-driven molecular motor driving the stepwise translocation of polypeptide chains across the membrane.</text>
</comment>
<evidence type="ECO:0000256" key="12">
    <source>
        <dbReference type="HAMAP-Rule" id="MF_01382"/>
    </source>
</evidence>
<organism evidence="18">
    <name type="scientific">uncultured marine gamma proteobacterium EBAC20E09</name>
    <dbReference type="NCBI Taxonomy" id="266134"/>
    <lineage>
        <taxon>Bacteria</taxon>
        <taxon>Pseudomonadati</taxon>
        <taxon>Pseudomonadota</taxon>
        <taxon>Gammaproteobacteria</taxon>
        <taxon>SAR86 cluster</taxon>
        <taxon>environmental samples</taxon>
    </lineage>
</organism>
<dbReference type="NCBIfam" id="NF009538">
    <property type="entry name" value="PRK12904.1"/>
    <property type="match status" value="1"/>
</dbReference>
<feature type="binding site" evidence="12">
    <location>
        <position position="516"/>
    </location>
    <ligand>
        <name>ATP</name>
        <dbReference type="ChEBI" id="CHEBI:30616"/>
    </ligand>
</feature>
<dbReference type="SMART" id="SM00957">
    <property type="entry name" value="SecA_DEAD"/>
    <property type="match status" value="1"/>
</dbReference>
<dbReference type="EMBL" id="AY552545">
    <property type="protein sequence ID" value="AAS73068.1"/>
    <property type="molecule type" value="Genomic_DNA"/>
</dbReference>
<protein>
    <recommendedName>
        <fullName evidence="12 13">Protein translocase subunit SecA</fullName>
        <ecNumber evidence="12">7.4.2.8</ecNumber>
    </recommendedName>
</protein>
<dbReference type="PROSITE" id="PS51194">
    <property type="entry name" value="HELICASE_CTER"/>
    <property type="match status" value="1"/>
</dbReference>
<dbReference type="InterPro" id="IPR011130">
    <property type="entry name" value="SecA_preprotein_X-link_dom"/>
</dbReference>
<dbReference type="PROSITE" id="PS51192">
    <property type="entry name" value="HELICASE_ATP_BIND_1"/>
    <property type="match status" value="1"/>
</dbReference>
<dbReference type="FunFam" id="3.90.1440.10:FF:000001">
    <property type="entry name" value="Preprotein translocase subunit SecA"/>
    <property type="match status" value="1"/>
</dbReference>
<keyword evidence="6 12" id="KW-0547">Nucleotide-binding</keyword>
<feature type="binding site" evidence="12">
    <location>
        <begin position="105"/>
        <end position="109"/>
    </location>
    <ligand>
        <name>ATP</name>
        <dbReference type="ChEBI" id="CHEBI:30616"/>
    </ligand>
</feature>
<evidence type="ECO:0000259" key="17">
    <source>
        <dbReference type="PROSITE" id="PS51196"/>
    </source>
</evidence>
<dbReference type="SUPFAM" id="SSF81767">
    <property type="entry name" value="Pre-protein crosslinking domain of SecA"/>
    <property type="match status" value="1"/>
</dbReference>
<keyword evidence="9 12" id="KW-1278">Translocase</keyword>
<comment type="subcellular location">
    <subcellularLocation>
        <location evidence="12">Cell membrane</location>
        <topology evidence="12">Peripheral membrane protein</topology>
        <orientation evidence="12">Cytoplasmic side</orientation>
    </subcellularLocation>
    <subcellularLocation>
        <location evidence="12">Cytoplasm</location>
    </subcellularLocation>
    <text evidence="12">Distribution is 50-50.</text>
</comment>
<dbReference type="GO" id="GO:0005524">
    <property type="term" value="F:ATP binding"/>
    <property type="evidence" value="ECO:0007669"/>
    <property type="project" value="UniProtKB-UniRule"/>
</dbReference>
<keyword evidence="2 12" id="KW-0813">Transport</keyword>
<evidence type="ECO:0000256" key="9">
    <source>
        <dbReference type="ARBA" id="ARBA00022967"/>
    </source>
</evidence>
<dbReference type="Gene3D" id="3.90.1440.10">
    <property type="entry name" value="SecA, preprotein cross-linking domain"/>
    <property type="match status" value="1"/>
</dbReference>